<dbReference type="SUPFAM" id="SSF56219">
    <property type="entry name" value="DNase I-like"/>
    <property type="match status" value="1"/>
</dbReference>
<accession>A0A6J7JMS1</accession>
<dbReference type="Gene3D" id="3.60.10.10">
    <property type="entry name" value="Endonuclease/exonuclease/phosphatase"/>
    <property type="match status" value="1"/>
</dbReference>
<gene>
    <name evidence="2" type="ORF">UFOPK3733_01479</name>
</gene>
<protein>
    <submittedName>
        <fullName evidence="2">Unannotated protein</fullName>
    </submittedName>
</protein>
<sequence>MFGDDGSAITGSSAMRISTWNVQWATPRSARGKRVAEILAALDADVIVLTEGCAAVLPSGGHIIDAGSDWGYKVDDPTRRKVLMWSRHPWADVDFIGDDALPSGRFVAGTTRTPLGEVRVVGVCVPWGGAHVTHGRRDRRPWEDHLLFLQSLGPLVESSRECTVVAGDFNQRIPRTSQPEAAAQSLMETLVWFEVPTASVIEPQLIDHIAHSSDLVAVGQPMLISNVVDGAELSDHTGVSIQLTSSRHP</sequence>
<feature type="domain" description="Endonuclease/exonuclease/phosphatase" evidence="1">
    <location>
        <begin position="19"/>
        <end position="236"/>
    </location>
</feature>
<proteinExistence type="predicted"/>
<dbReference type="Pfam" id="PF03372">
    <property type="entry name" value="Exo_endo_phos"/>
    <property type="match status" value="1"/>
</dbReference>
<reference evidence="2" key="1">
    <citation type="submission" date="2020-05" db="EMBL/GenBank/DDBJ databases">
        <authorList>
            <person name="Chiriac C."/>
            <person name="Salcher M."/>
            <person name="Ghai R."/>
            <person name="Kavagutti S V."/>
        </authorList>
    </citation>
    <scope>NUCLEOTIDE SEQUENCE</scope>
</reference>
<dbReference type="AlphaFoldDB" id="A0A6J7JMS1"/>
<dbReference type="InterPro" id="IPR005135">
    <property type="entry name" value="Endo/exonuclease/phosphatase"/>
</dbReference>
<evidence type="ECO:0000313" key="2">
    <source>
        <dbReference type="EMBL" id="CAB4944237.1"/>
    </source>
</evidence>
<evidence type="ECO:0000259" key="1">
    <source>
        <dbReference type="Pfam" id="PF03372"/>
    </source>
</evidence>
<dbReference type="InterPro" id="IPR036691">
    <property type="entry name" value="Endo/exonu/phosph_ase_sf"/>
</dbReference>
<name>A0A6J7JMS1_9ZZZZ</name>
<organism evidence="2">
    <name type="scientific">freshwater metagenome</name>
    <dbReference type="NCBI Taxonomy" id="449393"/>
    <lineage>
        <taxon>unclassified sequences</taxon>
        <taxon>metagenomes</taxon>
        <taxon>ecological metagenomes</taxon>
    </lineage>
</organism>
<dbReference type="EMBL" id="CAFBNC010000081">
    <property type="protein sequence ID" value="CAB4944237.1"/>
    <property type="molecule type" value="Genomic_DNA"/>
</dbReference>
<dbReference type="GO" id="GO:0003824">
    <property type="term" value="F:catalytic activity"/>
    <property type="evidence" value="ECO:0007669"/>
    <property type="project" value="InterPro"/>
</dbReference>